<name>A0AAE0JBY6_9PEZI</name>
<reference evidence="2" key="1">
    <citation type="journal article" date="2023" name="Mol. Phylogenet. Evol.">
        <title>Genome-scale phylogeny and comparative genomics of the fungal order Sordariales.</title>
        <authorList>
            <person name="Hensen N."/>
            <person name="Bonometti L."/>
            <person name="Westerberg I."/>
            <person name="Brannstrom I.O."/>
            <person name="Guillou S."/>
            <person name="Cros-Aarteil S."/>
            <person name="Calhoun S."/>
            <person name="Haridas S."/>
            <person name="Kuo A."/>
            <person name="Mondo S."/>
            <person name="Pangilinan J."/>
            <person name="Riley R."/>
            <person name="LaButti K."/>
            <person name="Andreopoulos B."/>
            <person name="Lipzen A."/>
            <person name="Chen C."/>
            <person name="Yan M."/>
            <person name="Daum C."/>
            <person name="Ng V."/>
            <person name="Clum A."/>
            <person name="Steindorff A."/>
            <person name="Ohm R.A."/>
            <person name="Martin F."/>
            <person name="Silar P."/>
            <person name="Natvig D.O."/>
            <person name="Lalanne C."/>
            <person name="Gautier V."/>
            <person name="Ament-Velasquez S.L."/>
            <person name="Kruys A."/>
            <person name="Hutchinson M.I."/>
            <person name="Powell A.J."/>
            <person name="Barry K."/>
            <person name="Miller A.N."/>
            <person name="Grigoriev I.V."/>
            <person name="Debuchy R."/>
            <person name="Gladieux P."/>
            <person name="Hiltunen Thoren M."/>
            <person name="Johannesson H."/>
        </authorList>
    </citation>
    <scope>NUCLEOTIDE SEQUENCE</scope>
    <source>
        <strain evidence="2">CBS 560.94</strain>
    </source>
</reference>
<dbReference type="AlphaFoldDB" id="A0AAE0JBY6"/>
<accession>A0AAE0JBY6</accession>
<reference evidence="2" key="2">
    <citation type="submission" date="2023-06" db="EMBL/GenBank/DDBJ databases">
        <authorList>
            <consortium name="Lawrence Berkeley National Laboratory"/>
            <person name="Haridas S."/>
            <person name="Hensen N."/>
            <person name="Bonometti L."/>
            <person name="Westerberg I."/>
            <person name="Brannstrom I.O."/>
            <person name="Guillou S."/>
            <person name="Cros-Aarteil S."/>
            <person name="Calhoun S."/>
            <person name="Kuo A."/>
            <person name="Mondo S."/>
            <person name="Pangilinan J."/>
            <person name="Riley R."/>
            <person name="Labutti K."/>
            <person name="Andreopoulos B."/>
            <person name="Lipzen A."/>
            <person name="Chen C."/>
            <person name="Yanf M."/>
            <person name="Daum C."/>
            <person name="Ng V."/>
            <person name="Clum A."/>
            <person name="Steindorff A."/>
            <person name="Ohm R."/>
            <person name="Martin F."/>
            <person name="Silar P."/>
            <person name="Natvig D."/>
            <person name="Lalanne C."/>
            <person name="Gautier V."/>
            <person name="Ament-Velasquez S.L."/>
            <person name="Kruys A."/>
            <person name="Hutchinson M.I."/>
            <person name="Powell A.J."/>
            <person name="Barry K."/>
            <person name="Miller A.N."/>
            <person name="Grigoriev I.V."/>
            <person name="Debuchy R."/>
            <person name="Gladieux P."/>
            <person name="Thoren M.H."/>
            <person name="Johannesson H."/>
        </authorList>
    </citation>
    <scope>NUCLEOTIDE SEQUENCE</scope>
    <source>
        <strain evidence="2">CBS 560.94</strain>
    </source>
</reference>
<dbReference type="RefSeq" id="XP_062680174.1">
    <property type="nucleotide sequence ID" value="XM_062825624.1"/>
</dbReference>
<feature type="region of interest" description="Disordered" evidence="1">
    <location>
        <begin position="23"/>
        <end position="49"/>
    </location>
</feature>
<keyword evidence="3" id="KW-1185">Reference proteome</keyword>
<feature type="compositionally biased region" description="Low complexity" evidence="1">
    <location>
        <begin position="35"/>
        <end position="49"/>
    </location>
</feature>
<comment type="caution">
    <text evidence="2">The sequence shown here is derived from an EMBL/GenBank/DDBJ whole genome shotgun (WGS) entry which is preliminary data.</text>
</comment>
<protein>
    <submittedName>
        <fullName evidence="2">Uncharacterized protein</fullName>
    </submittedName>
</protein>
<feature type="compositionally biased region" description="Low complexity" evidence="1">
    <location>
        <begin position="201"/>
        <end position="217"/>
    </location>
</feature>
<feature type="compositionally biased region" description="Basic and acidic residues" evidence="1">
    <location>
        <begin position="278"/>
        <end position="288"/>
    </location>
</feature>
<dbReference type="Proteomes" id="UP001278500">
    <property type="component" value="Unassembled WGS sequence"/>
</dbReference>
<gene>
    <name evidence="2" type="ORF">B0H65DRAFT_443223</name>
</gene>
<sequence>MTYGYPTTAIADGARQMECPMRVLPDSPVDPDLFSSEPGSGDGSSSAASTYRCPVGWDPALIETSSTKRTQATKRGFFTPRGIRKGPEYNYEFVRDNSGHVAPAMALKDLPRRPFNPYTEPWGQYQVPYQPWSPGYSTPGGFERPRGYLGIPFRTAEEEAEDSSLKGEPFKSAGEAENKASAEKEGENTTTKQKQPPAMATSTVEVENTSSTPTSNSGGNFDDTITRARASLALSAILATAKINTTTETDSTRPADATGVTPWQRSTTPPCPQKKPIRKPEDDPREQAKTTIQHGFDHRRHEKTQACQKWKEELKDLGLDELKDVVNKEVEKLLGLTTLVDDVRKARLDHK</sequence>
<evidence type="ECO:0000256" key="1">
    <source>
        <dbReference type="SAM" id="MobiDB-lite"/>
    </source>
</evidence>
<feature type="region of interest" description="Disordered" evidence="1">
    <location>
        <begin position="242"/>
        <end position="303"/>
    </location>
</feature>
<dbReference type="EMBL" id="JAUEPP010000005">
    <property type="protein sequence ID" value="KAK3342381.1"/>
    <property type="molecule type" value="Genomic_DNA"/>
</dbReference>
<proteinExistence type="predicted"/>
<dbReference type="GeneID" id="87862778"/>
<evidence type="ECO:0000313" key="3">
    <source>
        <dbReference type="Proteomes" id="UP001278500"/>
    </source>
</evidence>
<evidence type="ECO:0000313" key="2">
    <source>
        <dbReference type="EMBL" id="KAK3342381.1"/>
    </source>
</evidence>
<feature type="compositionally biased region" description="Basic and acidic residues" evidence="1">
    <location>
        <begin position="163"/>
        <end position="187"/>
    </location>
</feature>
<feature type="region of interest" description="Disordered" evidence="1">
    <location>
        <begin position="157"/>
        <end position="223"/>
    </location>
</feature>
<organism evidence="2 3">
    <name type="scientific">Neurospora tetraspora</name>
    <dbReference type="NCBI Taxonomy" id="94610"/>
    <lineage>
        <taxon>Eukaryota</taxon>
        <taxon>Fungi</taxon>
        <taxon>Dikarya</taxon>
        <taxon>Ascomycota</taxon>
        <taxon>Pezizomycotina</taxon>
        <taxon>Sordariomycetes</taxon>
        <taxon>Sordariomycetidae</taxon>
        <taxon>Sordariales</taxon>
        <taxon>Sordariaceae</taxon>
        <taxon>Neurospora</taxon>
    </lineage>
</organism>